<proteinExistence type="predicted"/>
<gene>
    <name evidence="1" type="ORF">KTO63_15755</name>
</gene>
<reference evidence="1" key="1">
    <citation type="submission" date="2021-06" db="EMBL/GenBank/DDBJ databases">
        <authorList>
            <person name="Huq M.A."/>
        </authorList>
    </citation>
    <scope>NUCLEOTIDE SEQUENCE</scope>
    <source>
        <strain evidence="1">MAH-26</strain>
    </source>
</reference>
<organism evidence="1 2">
    <name type="scientific">Pinibacter aurantiacus</name>
    <dbReference type="NCBI Taxonomy" id="2851599"/>
    <lineage>
        <taxon>Bacteria</taxon>
        <taxon>Pseudomonadati</taxon>
        <taxon>Bacteroidota</taxon>
        <taxon>Chitinophagia</taxon>
        <taxon>Chitinophagales</taxon>
        <taxon>Chitinophagaceae</taxon>
        <taxon>Pinibacter</taxon>
    </lineage>
</organism>
<comment type="caution">
    <text evidence="1">The sequence shown here is derived from an EMBL/GenBank/DDBJ whole genome shotgun (WGS) entry which is preliminary data.</text>
</comment>
<dbReference type="RefSeq" id="WP_217792330.1">
    <property type="nucleotide sequence ID" value="NZ_JAHSPG010000012.1"/>
</dbReference>
<dbReference type="EMBL" id="JAHSPG010000012">
    <property type="protein sequence ID" value="MBV4358619.1"/>
    <property type="molecule type" value="Genomic_DNA"/>
</dbReference>
<evidence type="ECO:0000313" key="1">
    <source>
        <dbReference type="EMBL" id="MBV4358619.1"/>
    </source>
</evidence>
<dbReference type="AlphaFoldDB" id="A0A9E2SCJ5"/>
<name>A0A9E2SCJ5_9BACT</name>
<sequence>MLEYFGLIEKRMIINKLKKLLNNALISSREERILIIKEFQHAVWEDDSIEDENINDILTDAAYIFDFYEPNEEWRKEDPSYYGDERLIKEITQALQKLE</sequence>
<protein>
    <submittedName>
        <fullName evidence="1">Uncharacterized protein</fullName>
    </submittedName>
</protein>
<dbReference type="Proteomes" id="UP000812270">
    <property type="component" value="Unassembled WGS sequence"/>
</dbReference>
<accession>A0A9E2SCJ5</accession>
<keyword evidence="2" id="KW-1185">Reference proteome</keyword>
<evidence type="ECO:0000313" key="2">
    <source>
        <dbReference type="Proteomes" id="UP000812270"/>
    </source>
</evidence>